<dbReference type="Proteomes" id="UP000566819">
    <property type="component" value="Unassembled WGS sequence"/>
</dbReference>
<dbReference type="OrthoDB" id="4991298at2759"/>
<comment type="caution">
    <text evidence="2">The sequence shown here is derived from an EMBL/GenBank/DDBJ whole genome shotgun (WGS) entry which is preliminary data.</text>
</comment>
<accession>A0A8H4VST9</accession>
<keyword evidence="3" id="KW-1185">Reference proteome</keyword>
<evidence type="ECO:0000256" key="1">
    <source>
        <dbReference type="SAM" id="MobiDB-lite"/>
    </source>
</evidence>
<dbReference type="EMBL" id="JAAMPI010001963">
    <property type="protein sequence ID" value="KAF4621506.1"/>
    <property type="molecule type" value="Genomic_DNA"/>
</dbReference>
<dbReference type="AlphaFoldDB" id="A0A8H4VST9"/>
<feature type="region of interest" description="Disordered" evidence="1">
    <location>
        <begin position="243"/>
        <end position="280"/>
    </location>
</feature>
<feature type="compositionally biased region" description="Basic residues" evidence="1">
    <location>
        <begin position="270"/>
        <end position="280"/>
    </location>
</feature>
<evidence type="ECO:0000313" key="3">
    <source>
        <dbReference type="Proteomes" id="UP000566819"/>
    </source>
</evidence>
<gene>
    <name evidence="2" type="ORF">G7Y89_g14565</name>
</gene>
<proteinExistence type="predicted"/>
<organism evidence="2 3">
    <name type="scientific">Cudoniella acicularis</name>
    <dbReference type="NCBI Taxonomy" id="354080"/>
    <lineage>
        <taxon>Eukaryota</taxon>
        <taxon>Fungi</taxon>
        <taxon>Dikarya</taxon>
        <taxon>Ascomycota</taxon>
        <taxon>Pezizomycotina</taxon>
        <taxon>Leotiomycetes</taxon>
        <taxon>Helotiales</taxon>
        <taxon>Tricladiaceae</taxon>
        <taxon>Cudoniella</taxon>
    </lineage>
</organism>
<sequence length="280" mass="31630">MAAAADPIWHECLTKGTILWQQLTEKLSAEEECSDAVATHVATNFKNWYRSTRTKDNEWFTRDGELKNAVLDYTDLNIEFLRHNVASRFSTPLVTTGTPYINYFLPTSGMLVFGENFRKQDTNPEPKRLRLTDIVGHLYKEEAEEANADPAKLRSIWRASIENDETVRVINKCLQATGLEEFVPGSEEFLAILGTDNGKGIVHILCDWQGTFGKKIIENVRVVQGGSYSLVFLVKTIPLAPASPVHSSPMSNKERRRHLRQSSSSSPLRPAKKRRDHTSL</sequence>
<name>A0A8H4VST9_9HELO</name>
<reference evidence="2 3" key="1">
    <citation type="submission" date="2020-03" db="EMBL/GenBank/DDBJ databases">
        <title>Draft Genome Sequence of Cudoniella acicularis.</title>
        <authorList>
            <person name="Buettner E."/>
            <person name="Kellner H."/>
        </authorList>
    </citation>
    <scope>NUCLEOTIDE SEQUENCE [LARGE SCALE GENOMIC DNA]</scope>
    <source>
        <strain evidence="2 3">DSM 108380</strain>
    </source>
</reference>
<evidence type="ECO:0000313" key="2">
    <source>
        <dbReference type="EMBL" id="KAF4621506.1"/>
    </source>
</evidence>
<protein>
    <submittedName>
        <fullName evidence="2">Uncharacterized protein</fullName>
    </submittedName>
</protein>